<name>A0A8S3ZGN2_9EUPU</name>
<organism evidence="2 3">
    <name type="scientific">Candidula unifasciata</name>
    <dbReference type="NCBI Taxonomy" id="100452"/>
    <lineage>
        <taxon>Eukaryota</taxon>
        <taxon>Metazoa</taxon>
        <taxon>Spiralia</taxon>
        <taxon>Lophotrochozoa</taxon>
        <taxon>Mollusca</taxon>
        <taxon>Gastropoda</taxon>
        <taxon>Heterobranchia</taxon>
        <taxon>Euthyneura</taxon>
        <taxon>Panpulmonata</taxon>
        <taxon>Eupulmonata</taxon>
        <taxon>Stylommatophora</taxon>
        <taxon>Helicina</taxon>
        <taxon>Helicoidea</taxon>
        <taxon>Geomitridae</taxon>
        <taxon>Candidula</taxon>
    </lineage>
</organism>
<dbReference type="Proteomes" id="UP000678393">
    <property type="component" value="Unassembled WGS sequence"/>
</dbReference>
<evidence type="ECO:0000313" key="2">
    <source>
        <dbReference type="EMBL" id="CAG5126292.1"/>
    </source>
</evidence>
<evidence type="ECO:0000256" key="1">
    <source>
        <dbReference type="SAM" id="Phobius"/>
    </source>
</evidence>
<sequence length="242" mass="25939">MSTVPLKSVGFYLHTAQPCPLHGLVPMFLSSLEMFMLTAFLWFMFAADTMAESGTMTIAGCRVRPLSHPPDLTGEARCQWYLGQIGACQHVNFNGDTTISQTYRAKATELGCLAATTSKFKSTQGATTSEVKSTQGATTGEVKSSQVAGESGTMVIAGCRYKPLAPPPSLPESQRCKWYTEQMAACKGRSPMFIDGVNVNPAETYRKRAAELGCQGAGPALASCLFLCLVLNGLAYFLSGFN</sequence>
<feature type="transmembrane region" description="Helical" evidence="1">
    <location>
        <begin position="27"/>
        <end position="47"/>
    </location>
</feature>
<comment type="caution">
    <text evidence="2">The sequence shown here is derived from an EMBL/GenBank/DDBJ whole genome shotgun (WGS) entry which is preliminary data.</text>
</comment>
<keyword evidence="1" id="KW-0472">Membrane</keyword>
<keyword evidence="1" id="KW-1133">Transmembrane helix</keyword>
<dbReference type="AlphaFoldDB" id="A0A8S3ZGN2"/>
<dbReference type="EMBL" id="CAJHNH020002322">
    <property type="protein sequence ID" value="CAG5126292.1"/>
    <property type="molecule type" value="Genomic_DNA"/>
</dbReference>
<gene>
    <name evidence="2" type="ORF">CUNI_LOCUS11850</name>
</gene>
<keyword evidence="3" id="KW-1185">Reference proteome</keyword>
<keyword evidence="1" id="KW-0812">Transmembrane</keyword>
<protein>
    <submittedName>
        <fullName evidence="2">Uncharacterized protein</fullName>
    </submittedName>
</protein>
<accession>A0A8S3ZGN2</accession>
<evidence type="ECO:0000313" key="3">
    <source>
        <dbReference type="Proteomes" id="UP000678393"/>
    </source>
</evidence>
<reference evidence="2" key="1">
    <citation type="submission" date="2021-04" db="EMBL/GenBank/DDBJ databases">
        <authorList>
            <consortium name="Molecular Ecology Group"/>
        </authorList>
    </citation>
    <scope>NUCLEOTIDE SEQUENCE</scope>
</reference>
<feature type="transmembrane region" description="Helical" evidence="1">
    <location>
        <begin position="216"/>
        <end position="238"/>
    </location>
</feature>
<proteinExistence type="predicted"/>